<evidence type="ECO:0000259" key="3">
    <source>
        <dbReference type="Pfam" id="PF18962"/>
    </source>
</evidence>
<feature type="domain" description="T9SS-like galactose binding" evidence="4">
    <location>
        <begin position="268"/>
        <end position="384"/>
    </location>
</feature>
<reference evidence="6" key="1">
    <citation type="journal article" date="2019" name="Int. J. Syst. Evol. Microbiol.">
        <title>The Global Catalogue of Microorganisms (GCM) 10K type strain sequencing project: providing services to taxonomists for standard genome sequencing and annotation.</title>
        <authorList>
            <consortium name="The Broad Institute Genomics Platform"/>
            <consortium name="The Broad Institute Genome Sequencing Center for Infectious Disease"/>
            <person name="Wu L."/>
            <person name="Ma J."/>
        </authorList>
    </citation>
    <scope>NUCLEOTIDE SEQUENCE [LARGE SCALE GENOMIC DNA]</scope>
    <source>
        <strain evidence="6">KCTC 42808</strain>
    </source>
</reference>
<dbReference type="Proteomes" id="UP001597467">
    <property type="component" value="Unassembled WGS sequence"/>
</dbReference>
<accession>A0ABW5K190</accession>
<evidence type="ECO:0000313" key="6">
    <source>
        <dbReference type="Proteomes" id="UP001597467"/>
    </source>
</evidence>
<feature type="chain" id="PRO_5046087454" evidence="2">
    <location>
        <begin position="25"/>
        <end position="721"/>
    </location>
</feature>
<keyword evidence="1 2" id="KW-0732">Signal</keyword>
<comment type="caution">
    <text evidence="5">The sequence shown here is derived from an EMBL/GenBank/DDBJ whole genome shotgun (WGS) entry which is preliminary data.</text>
</comment>
<dbReference type="InterPro" id="IPR056600">
    <property type="entry name" value="GBD_T9SS_assoc"/>
</dbReference>
<feature type="signal peptide" evidence="2">
    <location>
        <begin position="1"/>
        <end position="24"/>
    </location>
</feature>
<evidence type="ECO:0000256" key="2">
    <source>
        <dbReference type="SAM" id="SignalP"/>
    </source>
</evidence>
<feature type="domain" description="Secretion system C-terminal sorting" evidence="3">
    <location>
        <begin position="653"/>
        <end position="720"/>
    </location>
</feature>
<protein>
    <submittedName>
        <fullName evidence="5">T9SS type A sorting domain-containing protein</fullName>
    </submittedName>
</protein>
<proteinExistence type="predicted"/>
<feature type="domain" description="T9SS-like galactose binding" evidence="4">
    <location>
        <begin position="516"/>
        <end position="634"/>
    </location>
</feature>
<dbReference type="Pfam" id="PF18962">
    <property type="entry name" value="Por_Secre_tail"/>
    <property type="match status" value="1"/>
</dbReference>
<organism evidence="5 6">
    <name type="scientific">Lacinutrix gracilariae</name>
    <dbReference type="NCBI Taxonomy" id="1747198"/>
    <lineage>
        <taxon>Bacteria</taxon>
        <taxon>Pseudomonadati</taxon>
        <taxon>Bacteroidota</taxon>
        <taxon>Flavobacteriia</taxon>
        <taxon>Flavobacteriales</taxon>
        <taxon>Flavobacteriaceae</taxon>
        <taxon>Lacinutrix</taxon>
    </lineage>
</organism>
<dbReference type="Pfam" id="PF23759">
    <property type="entry name" value="GBD_T9SS_assoc"/>
    <property type="match status" value="5"/>
</dbReference>
<evidence type="ECO:0000313" key="5">
    <source>
        <dbReference type="EMBL" id="MFD2542566.1"/>
    </source>
</evidence>
<sequence>MKKRYFFILTLLLSTFTFSQPANDDCTNATSITVSNTSTNYTFDINTAVLNNETICSSTEDFADVWFQFTMPYDGNVFVNGFLSWNNFALYTTCGGAEIDCGESSNLFANLSSGTTYFLQVYRPSATASNANYQSFDIQSFPAATNDECATSENITVSTSASTIDFEIGGATINNEIGCSGDASNYVDIWYDFTMPVNGNLFVNGTLSWNNFGLYDACGGTLIQCDYTNSYFNELTAGTTYKLRLFRTEALADNAYTSFTIQAFESVSNDDCASAENISVTTTESTVNFEIGGATITNEEGCPGTTEDYLDIWYHFTMPVNGNLYVSGSLSWNNFGLYDACNGTLIQCGNTNELFTDLTAGNDYKLRVFRTITTAHQSNYKSFTVQAFESVSNDDCASAENINVTTTESTIDFEIGGATINNETGCTATTDDYADIWYAFTMPVNGNLYVNGTLSWNNFGLYDACNGTLIQCGNTNELFTDLTAGSNYKLRVFRTVELADNSNYKSFSIQAFEIINNDDCASAENITDTNTPTTVNFGIAGATINNEIGCSGTSVEDYADVWYAFTMPIDGYIVIDGTLSWNNFALYDACNGNELGCFSDEGTIAGLTNGTTYKLRVFRTLALADDELYKSFTIHSTETLSSNNTSLENSIGVYPNPADTMLQITNTENHSITSVTLFNILGKSVLSTTSKTIDISTYPIGIYLIKITTEKGAVTKKIVIQ</sequence>
<dbReference type="RefSeq" id="WP_379903574.1">
    <property type="nucleotide sequence ID" value="NZ_JBHULM010000011.1"/>
</dbReference>
<feature type="domain" description="T9SS-like galactose binding" evidence="4">
    <location>
        <begin position="22"/>
        <end position="138"/>
    </location>
</feature>
<dbReference type="InterPro" id="IPR026444">
    <property type="entry name" value="Secre_tail"/>
</dbReference>
<dbReference type="EMBL" id="JBHULM010000011">
    <property type="protein sequence ID" value="MFD2542566.1"/>
    <property type="molecule type" value="Genomic_DNA"/>
</dbReference>
<name>A0ABW5K190_9FLAO</name>
<feature type="domain" description="T9SS-like galactose binding" evidence="4">
    <location>
        <begin position="145"/>
        <end position="261"/>
    </location>
</feature>
<evidence type="ECO:0000256" key="1">
    <source>
        <dbReference type="ARBA" id="ARBA00022729"/>
    </source>
</evidence>
<keyword evidence="6" id="KW-1185">Reference proteome</keyword>
<evidence type="ECO:0000259" key="4">
    <source>
        <dbReference type="Pfam" id="PF23759"/>
    </source>
</evidence>
<feature type="domain" description="T9SS-like galactose binding" evidence="4">
    <location>
        <begin position="392"/>
        <end position="509"/>
    </location>
</feature>
<gene>
    <name evidence="5" type="ORF">ACFSSB_09580</name>
</gene>
<dbReference type="NCBIfam" id="TIGR04183">
    <property type="entry name" value="Por_Secre_tail"/>
    <property type="match status" value="1"/>
</dbReference>